<gene>
    <name evidence="1" type="ORF">SAMN02746066_03027</name>
</gene>
<evidence type="ECO:0000313" key="1">
    <source>
        <dbReference type="EMBL" id="SHM72106.1"/>
    </source>
</evidence>
<keyword evidence="2" id="KW-1185">Reference proteome</keyword>
<reference evidence="1 2" key="1">
    <citation type="submission" date="2016-11" db="EMBL/GenBank/DDBJ databases">
        <authorList>
            <person name="Jaros S."/>
            <person name="Januszkiewicz K."/>
            <person name="Wedrychowicz H."/>
        </authorList>
    </citation>
    <scope>NUCLEOTIDE SEQUENCE [LARGE SCALE GENOMIC DNA]</scope>
    <source>
        <strain evidence="1 2">DSM 15930</strain>
    </source>
</reference>
<dbReference type="RefSeq" id="WP_084139293.1">
    <property type="nucleotide sequence ID" value="NZ_FRCP01000015.1"/>
</dbReference>
<organism evidence="1 2">
    <name type="scientific">Anaerosporobacter mobilis DSM 15930</name>
    <dbReference type="NCBI Taxonomy" id="1120996"/>
    <lineage>
        <taxon>Bacteria</taxon>
        <taxon>Bacillati</taxon>
        <taxon>Bacillota</taxon>
        <taxon>Clostridia</taxon>
        <taxon>Lachnospirales</taxon>
        <taxon>Lachnospiraceae</taxon>
        <taxon>Anaerosporobacter</taxon>
    </lineage>
</organism>
<name>A0A1M7L3K4_9FIRM</name>
<dbReference type="NCBIfam" id="TIGR04223">
    <property type="entry name" value="quorum_AgrD"/>
    <property type="match status" value="1"/>
</dbReference>
<accession>A0A1M7L3K4</accession>
<dbReference type="AlphaFoldDB" id="A0A1M7L3K4"/>
<dbReference type="InterPro" id="IPR009229">
    <property type="entry name" value="AgrD"/>
</dbReference>
<dbReference type="STRING" id="1120996.SAMN02746066_03027"/>
<dbReference type="EMBL" id="FRCP01000015">
    <property type="protein sequence ID" value="SHM72106.1"/>
    <property type="molecule type" value="Genomic_DNA"/>
</dbReference>
<evidence type="ECO:0000313" key="2">
    <source>
        <dbReference type="Proteomes" id="UP000184038"/>
    </source>
</evidence>
<protein>
    <submittedName>
        <fullName evidence="1">Cyclic lactone autoinducer peptide</fullName>
    </submittedName>
</protein>
<proteinExistence type="predicted"/>
<sequence length="42" mass="4700">MKKVLNTVAKVGLYSAKSASSKSSWWGCYQPQEPAELKKLKK</sequence>
<dbReference type="Proteomes" id="UP000184038">
    <property type="component" value="Unassembled WGS sequence"/>
</dbReference>